<keyword evidence="1" id="KW-0175">Coiled coil</keyword>
<gene>
    <name evidence="4" type="ORF">D7004_16395</name>
</gene>
<feature type="coiled-coil region" evidence="1">
    <location>
        <begin position="69"/>
        <end position="99"/>
    </location>
</feature>
<feature type="transmembrane region" description="Helical" evidence="2">
    <location>
        <begin position="132"/>
        <end position="151"/>
    </location>
</feature>
<keyword evidence="2" id="KW-0472">Membrane</keyword>
<evidence type="ECO:0000256" key="2">
    <source>
        <dbReference type="SAM" id="Phobius"/>
    </source>
</evidence>
<evidence type="ECO:0008006" key="6">
    <source>
        <dbReference type="Google" id="ProtNLM"/>
    </source>
</evidence>
<keyword evidence="5" id="KW-1185">Reference proteome</keyword>
<evidence type="ECO:0000313" key="5">
    <source>
        <dbReference type="Proteomes" id="UP000274046"/>
    </source>
</evidence>
<keyword evidence="2" id="KW-1133">Transmembrane helix</keyword>
<keyword evidence="2" id="KW-0812">Transmembrane</keyword>
<feature type="signal peptide" evidence="3">
    <location>
        <begin position="1"/>
        <end position="24"/>
    </location>
</feature>
<sequence length="203" mass="23011">MQKFKHVIYCLGALIFLNVSFALAQQDTSKNTDPSLNGQYQFMLKKSKNLYGSKLINPARLSSVWKSVNDTLRKERRQLQEARTQIKTQADNIASLKGEVTGKESSLASATASVNEISFLGISFNKGTYNTMVWAIIILLAAALAIVILQTGKYRKEATYRTQLYQEVADEFQAHKVKAKDKEMKLARELQDERNKWDEGGRR</sequence>
<evidence type="ECO:0000313" key="4">
    <source>
        <dbReference type="EMBL" id="RNL51291.1"/>
    </source>
</evidence>
<comment type="caution">
    <text evidence="4">The sequence shown here is derived from an EMBL/GenBank/DDBJ whole genome shotgun (WGS) entry which is preliminary data.</text>
</comment>
<evidence type="ECO:0000256" key="3">
    <source>
        <dbReference type="SAM" id="SignalP"/>
    </source>
</evidence>
<dbReference type="AlphaFoldDB" id="A0A3N0BQM3"/>
<evidence type="ECO:0000256" key="1">
    <source>
        <dbReference type="SAM" id="Coils"/>
    </source>
</evidence>
<feature type="chain" id="PRO_5018091029" description="tRNA (Guanine-N1)-methyltransferase" evidence="3">
    <location>
        <begin position="25"/>
        <end position="203"/>
    </location>
</feature>
<proteinExistence type="predicted"/>
<reference evidence="4 5" key="1">
    <citation type="submission" date="2018-10" db="EMBL/GenBank/DDBJ databases">
        <title>Genome sequencing of Pedobacter jejuensis TNB23.</title>
        <authorList>
            <person name="Cho Y.-J."/>
            <person name="Cho A."/>
            <person name="Kim O.-S."/>
        </authorList>
    </citation>
    <scope>NUCLEOTIDE SEQUENCE [LARGE SCALE GENOMIC DNA]</scope>
    <source>
        <strain evidence="4 5">TNB23</strain>
    </source>
</reference>
<dbReference type="Proteomes" id="UP000274046">
    <property type="component" value="Unassembled WGS sequence"/>
</dbReference>
<name>A0A3N0BQM3_9SPHI</name>
<dbReference type="OrthoDB" id="981213at2"/>
<keyword evidence="3" id="KW-0732">Signal</keyword>
<dbReference type="RefSeq" id="WP_123206898.1">
    <property type="nucleotide sequence ID" value="NZ_RBEE01000042.1"/>
</dbReference>
<accession>A0A3N0BQM3</accession>
<organism evidence="4 5">
    <name type="scientific">Pedobacter jejuensis</name>
    <dbReference type="NCBI Taxonomy" id="1268550"/>
    <lineage>
        <taxon>Bacteria</taxon>
        <taxon>Pseudomonadati</taxon>
        <taxon>Bacteroidota</taxon>
        <taxon>Sphingobacteriia</taxon>
        <taxon>Sphingobacteriales</taxon>
        <taxon>Sphingobacteriaceae</taxon>
        <taxon>Pedobacter</taxon>
    </lineage>
</organism>
<protein>
    <recommendedName>
        <fullName evidence="6">tRNA (Guanine-N1)-methyltransferase</fullName>
    </recommendedName>
</protein>
<dbReference type="EMBL" id="RBEE01000042">
    <property type="protein sequence ID" value="RNL51291.1"/>
    <property type="molecule type" value="Genomic_DNA"/>
</dbReference>